<reference evidence="7" key="1">
    <citation type="submission" date="2022-11" db="EMBL/GenBank/DDBJ databases">
        <authorList>
            <person name="Petersen C."/>
        </authorList>
    </citation>
    <scope>NUCLEOTIDE SEQUENCE</scope>
    <source>
        <strain evidence="7">IBT 30069</strain>
    </source>
</reference>
<evidence type="ECO:0000313" key="8">
    <source>
        <dbReference type="Proteomes" id="UP001149165"/>
    </source>
</evidence>
<dbReference type="EMBL" id="JAPQKH010000006">
    <property type="protein sequence ID" value="KAJ5094246.1"/>
    <property type="molecule type" value="Genomic_DNA"/>
</dbReference>
<organism evidence="7 8">
    <name type="scientific">Penicillium angulare</name>
    <dbReference type="NCBI Taxonomy" id="116970"/>
    <lineage>
        <taxon>Eukaryota</taxon>
        <taxon>Fungi</taxon>
        <taxon>Dikarya</taxon>
        <taxon>Ascomycota</taxon>
        <taxon>Pezizomycotina</taxon>
        <taxon>Eurotiomycetes</taxon>
        <taxon>Eurotiomycetidae</taxon>
        <taxon>Eurotiales</taxon>
        <taxon>Aspergillaceae</taxon>
        <taxon>Penicillium</taxon>
    </lineage>
</organism>
<comment type="caution">
    <text evidence="7">The sequence shown here is derived from an EMBL/GenBank/DDBJ whole genome shotgun (WGS) entry which is preliminary data.</text>
</comment>
<dbReference type="GO" id="GO:0003677">
    <property type="term" value="F:DNA binding"/>
    <property type="evidence" value="ECO:0007669"/>
    <property type="project" value="UniProtKB-KW"/>
</dbReference>
<keyword evidence="6" id="KW-0539">Nucleus</keyword>
<dbReference type="PANTHER" id="PTHR36206:SF12">
    <property type="entry name" value="ASPERCRYPTIN BIOSYNTHESIS CLUSTER-SPECIFIC TRANSCRIPTION REGULATOR ATNN-RELATED"/>
    <property type="match status" value="1"/>
</dbReference>
<keyword evidence="1" id="KW-0479">Metal-binding</keyword>
<gene>
    <name evidence="7" type="ORF">N7456_010107</name>
</gene>
<evidence type="ECO:0000256" key="3">
    <source>
        <dbReference type="ARBA" id="ARBA00023015"/>
    </source>
</evidence>
<keyword evidence="5" id="KW-0804">Transcription</keyword>
<evidence type="ECO:0000256" key="1">
    <source>
        <dbReference type="ARBA" id="ARBA00022723"/>
    </source>
</evidence>
<evidence type="ECO:0000256" key="6">
    <source>
        <dbReference type="ARBA" id="ARBA00023242"/>
    </source>
</evidence>
<name>A0A9W9K6D3_9EURO</name>
<evidence type="ECO:0000313" key="7">
    <source>
        <dbReference type="EMBL" id="KAJ5094246.1"/>
    </source>
</evidence>
<accession>A0A9W9K6D3</accession>
<proteinExistence type="predicted"/>
<dbReference type="Proteomes" id="UP001149165">
    <property type="component" value="Unassembled WGS sequence"/>
</dbReference>
<evidence type="ECO:0000256" key="2">
    <source>
        <dbReference type="ARBA" id="ARBA00022833"/>
    </source>
</evidence>
<dbReference type="InterPro" id="IPR052360">
    <property type="entry name" value="Transcr_Regulatory_Proteins"/>
</dbReference>
<sequence>MSKSSKPEKGLSQFRLSIIPGLDADAIRGLNIALSATSAEGLWPSTQKFWFSHGAPAAIQQPASRHCIIALGACFEQRMCMKEGIPYNSAIVYRHYSYAVNAIQDIINQTSLSQHDLDCILTACICIAALDFVRGNFLSTLQHIIHGITIINAYCPYSELASHFRFMSLAALASPARRIIPLLTNMGCPYAICNGRCFPGRCAFEHSPFTTVNRAQDSLQFVEYYIFRLARFVDGHRAASPDSPDWPQYILQEQSNGYAYLRNWHALFANIKANPGPDPDKKSAILILEIRSLVAKIVLGTILDDRPAQYDLHIPDFERVIKLGEQSIALGRVAKFMVDSKLSPHIEIIQKCRYLPLRLKGLSMMHNEHDSSHFLLSAEMAPLRVRALIEADYGHTVQELETMENPPLFPIGEEMEPGQEPLFPVIEGLETEAPPMSPFQPED</sequence>
<reference evidence="7" key="2">
    <citation type="journal article" date="2023" name="IMA Fungus">
        <title>Comparative genomic study of the Penicillium genus elucidates a diverse pangenome and 15 lateral gene transfer events.</title>
        <authorList>
            <person name="Petersen C."/>
            <person name="Sorensen T."/>
            <person name="Nielsen M.R."/>
            <person name="Sondergaard T.E."/>
            <person name="Sorensen J.L."/>
            <person name="Fitzpatrick D.A."/>
            <person name="Frisvad J.C."/>
            <person name="Nielsen K.L."/>
        </authorList>
    </citation>
    <scope>NUCLEOTIDE SEQUENCE</scope>
    <source>
        <strain evidence="7">IBT 30069</strain>
    </source>
</reference>
<dbReference type="OrthoDB" id="2593732at2759"/>
<dbReference type="PANTHER" id="PTHR36206">
    <property type="entry name" value="ASPERCRYPTIN BIOSYNTHESIS CLUSTER-SPECIFIC TRANSCRIPTION REGULATOR ATNN-RELATED"/>
    <property type="match status" value="1"/>
</dbReference>
<keyword evidence="4" id="KW-0238">DNA-binding</keyword>
<protein>
    <submittedName>
        <fullName evidence="7">Uncharacterized protein</fullName>
    </submittedName>
</protein>
<dbReference type="GO" id="GO:0046872">
    <property type="term" value="F:metal ion binding"/>
    <property type="evidence" value="ECO:0007669"/>
    <property type="project" value="UniProtKB-KW"/>
</dbReference>
<keyword evidence="2" id="KW-0862">Zinc</keyword>
<dbReference type="AlphaFoldDB" id="A0A9W9K6D3"/>
<evidence type="ECO:0000256" key="4">
    <source>
        <dbReference type="ARBA" id="ARBA00023125"/>
    </source>
</evidence>
<keyword evidence="8" id="KW-1185">Reference proteome</keyword>
<keyword evidence="3" id="KW-0805">Transcription regulation</keyword>
<evidence type="ECO:0000256" key="5">
    <source>
        <dbReference type="ARBA" id="ARBA00023163"/>
    </source>
</evidence>